<proteinExistence type="inferred from homology"/>
<dbReference type="HOGENOM" id="CLU_105974_0_0_1"/>
<dbReference type="Proteomes" id="UP000030143">
    <property type="component" value="Unassembled WGS sequence"/>
</dbReference>
<organism evidence="9 10">
    <name type="scientific">Penicillium expansum</name>
    <name type="common">Blue mold rot fungus</name>
    <dbReference type="NCBI Taxonomy" id="27334"/>
    <lineage>
        <taxon>Eukaryota</taxon>
        <taxon>Fungi</taxon>
        <taxon>Dikarya</taxon>
        <taxon>Ascomycota</taxon>
        <taxon>Pezizomycotina</taxon>
        <taxon>Eurotiomycetes</taxon>
        <taxon>Eurotiomycetidae</taxon>
        <taxon>Eurotiales</taxon>
        <taxon>Aspergillaceae</taxon>
        <taxon>Penicillium</taxon>
    </lineage>
</organism>
<evidence type="ECO:0000256" key="5">
    <source>
        <dbReference type="ARBA" id="ARBA00023033"/>
    </source>
</evidence>
<sequence length="143" mass="15843">MLCLSAIAVPVFLDTDDTSSHLVRQWARTYYYGHIILPAMCIATCGLYGYITLNKRAANRKHWPTYAAAGVTTLAMVPFTWVLMTPTNNTLFGLEKASSETAEDLGAVRRLVVTWSWLHVTRSLFPLLGAIVGFRGLLHDLGV</sequence>
<feature type="transmembrane region" description="Helical" evidence="8">
    <location>
        <begin position="29"/>
        <end position="51"/>
    </location>
</feature>
<evidence type="ECO:0000256" key="2">
    <source>
        <dbReference type="ARBA" id="ARBA00022692"/>
    </source>
</evidence>
<keyword evidence="5" id="KW-0503">Monooxygenase</keyword>
<comment type="subcellular location">
    <subcellularLocation>
        <location evidence="1">Membrane</location>
        <topology evidence="1">Multi-pass membrane protein</topology>
    </subcellularLocation>
</comment>
<name>A0A0A2J906_PENEN</name>
<evidence type="ECO:0000256" key="4">
    <source>
        <dbReference type="ARBA" id="ARBA00023002"/>
    </source>
</evidence>
<dbReference type="GO" id="GO:0004497">
    <property type="term" value="F:monooxygenase activity"/>
    <property type="evidence" value="ECO:0007669"/>
    <property type="project" value="UniProtKB-KW"/>
</dbReference>
<evidence type="ECO:0000313" key="9">
    <source>
        <dbReference type="EMBL" id="KGO51912.1"/>
    </source>
</evidence>
<protein>
    <submittedName>
        <fullName evidence="9">Uncharacterized protein</fullName>
    </submittedName>
</protein>
<keyword evidence="4" id="KW-0560">Oxidoreductase</keyword>
<dbReference type="Pfam" id="PF08592">
    <property type="entry name" value="Anthrone_oxy"/>
    <property type="match status" value="1"/>
</dbReference>
<feature type="transmembrane region" description="Helical" evidence="8">
    <location>
        <begin position="63"/>
        <end position="84"/>
    </location>
</feature>
<evidence type="ECO:0000256" key="6">
    <source>
        <dbReference type="ARBA" id="ARBA00023136"/>
    </source>
</evidence>
<dbReference type="STRING" id="27334.A0A0A2J906"/>
<evidence type="ECO:0000256" key="7">
    <source>
        <dbReference type="ARBA" id="ARBA00034313"/>
    </source>
</evidence>
<dbReference type="PANTHER" id="PTHR35042">
    <property type="entry name" value="ANTHRONE OXYGENASE ENCC"/>
    <property type="match status" value="1"/>
</dbReference>
<accession>A0A0A2J906</accession>
<evidence type="ECO:0000256" key="1">
    <source>
        <dbReference type="ARBA" id="ARBA00004141"/>
    </source>
</evidence>
<evidence type="ECO:0000256" key="3">
    <source>
        <dbReference type="ARBA" id="ARBA00022989"/>
    </source>
</evidence>
<dbReference type="GO" id="GO:0016020">
    <property type="term" value="C:membrane"/>
    <property type="evidence" value="ECO:0007669"/>
    <property type="project" value="UniProtKB-SubCell"/>
</dbReference>
<dbReference type="EMBL" id="JQFZ01000275">
    <property type="protein sequence ID" value="KGO51912.1"/>
    <property type="molecule type" value="Genomic_DNA"/>
</dbReference>
<gene>
    <name evidence="9" type="ORF">PEX2_063740</name>
</gene>
<keyword evidence="2 8" id="KW-0812">Transmembrane</keyword>
<comment type="caution">
    <text evidence="9">The sequence shown here is derived from an EMBL/GenBank/DDBJ whole genome shotgun (WGS) entry which is preliminary data.</text>
</comment>
<reference evidence="9 10" key="1">
    <citation type="journal article" date="2015" name="Mol. Plant Microbe Interact.">
        <title>Genome, transcriptome, and functional analyses of Penicillium expansum provide new insights into secondary metabolism and pathogenicity.</title>
        <authorList>
            <person name="Ballester A.R."/>
            <person name="Marcet-Houben M."/>
            <person name="Levin E."/>
            <person name="Sela N."/>
            <person name="Selma-Lazaro C."/>
            <person name="Carmona L."/>
            <person name="Wisniewski M."/>
            <person name="Droby S."/>
            <person name="Gonzalez-Candelas L."/>
            <person name="Gabaldon T."/>
        </authorList>
    </citation>
    <scope>NUCLEOTIDE SEQUENCE [LARGE SCALE GENOMIC DNA]</scope>
    <source>
        <strain evidence="9 10">MD-8</strain>
    </source>
</reference>
<dbReference type="RefSeq" id="XP_016594710.1">
    <property type="nucleotide sequence ID" value="XM_016743645.1"/>
</dbReference>
<dbReference type="VEuPathDB" id="FungiDB:PEXP_093170"/>
<dbReference type="AlphaFoldDB" id="A0A0A2J906"/>
<dbReference type="InterPro" id="IPR013901">
    <property type="entry name" value="Anthrone_oxy"/>
</dbReference>
<dbReference type="GeneID" id="27679065"/>
<keyword evidence="10" id="KW-1185">Reference proteome</keyword>
<evidence type="ECO:0000313" key="10">
    <source>
        <dbReference type="Proteomes" id="UP000030143"/>
    </source>
</evidence>
<keyword evidence="3 8" id="KW-1133">Transmembrane helix</keyword>
<keyword evidence="6 8" id="KW-0472">Membrane</keyword>
<dbReference type="PANTHER" id="PTHR35042:SF3">
    <property type="entry name" value="ANTHRONE OXYGENASE-RELATED"/>
    <property type="match status" value="1"/>
</dbReference>
<comment type="similarity">
    <text evidence="7">Belongs to the anthrone oxygenase family.</text>
</comment>
<evidence type="ECO:0000256" key="8">
    <source>
        <dbReference type="SAM" id="Phobius"/>
    </source>
</evidence>